<dbReference type="Pfam" id="PF12796">
    <property type="entry name" value="Ank_2"/>
    <property type="match status" value="5"/>
</dbReference>
<accession>A0A4Z1SNY3</accession>
<dbReference type="Gene3D" id="3.30.40.10">
    <property type="entry name" value="Zinc/RING finger domain, C3HC4 (zinc finger)"/>
    <property type="match status" value="1"/>
</dbReference>
<dbReference type="PROSITE" id="PS50297">
    <property type="entry name" value="ANK_REP_REGION"/>
    <property type="match status" value="2"/>
</dbReference>
<feature type="repeat" description="ANK" evidence="1">
    <location>
        <begin position="587"/>
        <end position="612"/>
    </location>
</feature>
<keyword evidence="2" id="KW-0479">Metal-binding</keyword>
<evidence type="ECO:0000259" key="3">
    <source>
        <dbReference type="PROSITE" id="PS50089"/>
    </source>
</evidence>
<evidence type="ECO:0000313" key="4">
    <source>
        <dbReference type="EMBL" id="TNJ27340.1"/>
    </source>
</evidence>
<dbReference type="AlphaFoldDB" id="A0A4Z1SNY3"/>
<organism evidence="4 5">
    <name type="scientific">Giardia muris</name>
    <dbReference type="NCBI Taxonomy" id="5742"/>
    <lineage>
        <taxon>Eukaryota</taxon>
        <taxon>Metamonada</taxon>
        <taxon>Diplomonadida</taxon>
        <taxon>Hexamitidae</taxon>
        <taxon>Giardiinae</taxon>
        <taxon>Giardia</taxon>
    </lineage>
</organism>
<gene>
    <name evidence="4" type="ORF">GMRT_13849</name>
</gene>
<feature type="repeat" description="ANK" evidence="1">
    <location>
        <begin position="438"/>
        <end position="470"/>
    </location>
</feature>
<keyword evidence="5" id="KW-1185">Reference proteome</keyword>
<dbReference type="GO" id="GO:0008270">
    <property type="term" value="F:zinc ion binding"/>
    <property type="evidence" value="ECO:0007669"/>
    <property type="project" value="UniProtKB-KW"/>
</dbReference>
<sequence>MTETNLMEAALNGDVSAVKRYLDQAQCVDEDGWTALMYAVSGHHPSCVSALLSAEAGIQSPDGKTALMLAAETGDSDCVRLLFPLEARMRDRNGWTALMYATHNNQARCASLLLGEAGAQSTGQVQGQDLDLGRTVCPCGSTALMLAAARGHLQIVENLWPFECGLRDADGSFALWIVRQQRVFLGHSLDSLERLLAIQRLLAPEEGVPPLTRLIPPPICGTTTDLMHAAMTGDIRAAQHAITQAGQMDSDGMTAMMRASERGHKAIVTLLFDVESGLQNRKRQTACMLAALHGHTEIVQLLRDDESPLEDLWGKTVYDYAISGTHLCIAKEFEYLSRKHDARKTMLMAAAELGDLDCVNSSLCEVRSQTDEGVTALMLAAEKNQVECLFVLKDHEAGMTDIFGCTALIYAARAGAVQALGVLLGKTGGPEVTLQDNDGRTALMHATIRSHEECVKLLLRYEAGLRDREGRLALGYAILYGSLSCARLILDAEMDTYISNRSTMLEIGVDPGRLGIVEALFRKVAPEEHPLDVAIRLHQDGYVKAVFTLALGVDRHAGYSCLSLISMANRPDLVRHYLHEAGQRDTSGKTALMHAAINGHLEMVEILKEHEARRQDNTGTTALMYAIRYSTIEVVRSLLCEAGMTEKYGWTALMNAVYNQKEEIPALLLTEVGCAATKQWGIFQPGTTALMIAAINDMPTLVSLLKPHELHRLNSQNESALFFALRASAMDCILLLADEVSTYDAEGVPQYIRLGGPIESLLDGEERTRVMRVLDGAFHKYVRTRLHETCDAQSFANRVKTVHEHLVSLLQSESCEQAQHDLLVRTCLETILTVLLCEGDEVCKLDELDVLLGELEDEQARCAGACIVCLSSIPDTIIIPCRHLVLCRACASRMMHQCPYCSGLATEYISIDDYEDIVARKTG</sequence>
<feature type="repeat" description="ANK" evidence="1">
    <location>
        <begin position="62"/>
        <end position="94"/>
    </location>
</feature>
<proteinExistence type="predicted"/>
<feature type="domain" description="RING-type" evidence="3">
    <location>
        <begin position="866"/>
        <end position="902"/>
    </location>
</feature>
<dbReference type="PANTHER" id="PTHR24120:SF4">
    <property type="entry name" value="GH07239P"/>
    <property type="match status" value="1"/>
</dbReference>
<dbReference type="Pfam" id="PF13920">
    <property type="entry name" value="zf-C3HC4_3"/>
    <property type="match status" value="1"/>
</dbReference>
<keyword evidence="2" id="KW-0862">Zinc</keyword>
<name>A0A4Z1SNY3_GIAMU</name>
<dbReference type="Proteomes" id="UP000315496">
    <property type="component" value="Chromosome 4"/>
</dbReference>
<reference evidence="4 5" key="1">
    <citation type="submission" date="2019-05" db="EMBL/GenBank/DDBJ databases">
        <title>The compact genome of Giardia muris reveals important steps in the evolution of intestinal protozoan parasites.</title>
        <authorList>
            <person name="Xu F."/>
            <person name="Jimenez-Gonzalez A."/>
            <person name="Einarsson E."/>
            <person name="Astvaldsson A."/>
            <person name="Peirasmaki D."/>
            <person name="Eckmann L."/>
            <person name="Andersson J.O."/>
            <person name="Svard S.G."/>
            <person name="Jerlstrom-Hultqvist J."/>
        </authorList>
    </citation>
    <scope>NUCLEOTIDE SEQUENCE [LARGE SCALE GENOMIC DNA]</scope>
    <source>
        <strain evidence="4 5">Roberts-Thomson</strain>
    </source>
</reference>
<protein>
    <submittedName>
        <fullName evidence="4">Ankyrin repeat protein 2</fullName>
    </submittedName>
</protein>
<dbReference type="OrthoDB" id="448455at2759"/>
<dbReference type="SUPFAM" id="SSF57850">
    <property type="entry name" value="RING/U-box"/>
    <property type="match status" value="1"/>
</dbReference>
<dbReference type="EMBL" id="VDLU01000004">
    <property type="protein sequence ID" value="TNJ27340.1"/>
    <property type="molecule type" value="Genomic_DNA"/>
</dbReference>
<dbReference type="PANTHER" id="PTHR24120">
    <property type="entry name" value="GH07239P"/>
    <property type="match status" value="1"/>
</dbReference>
<dbReference type="SMART" id="SM00248">
    <property type="entry name" value="ANK"/>
    <property type="match status" value="16"/>
</dbReference>
<keyword evidence="2" id="KW-0863">Zinc-finger</keyword>
<dbReference type="VEuPathDB" id="GiardiaDB:GMRT_13849"/>
<evidence type="ECO:0000256" key="2">
    <source>
        <dbReference type="PROSITE-ProRule" id="PRU00175"/>
    </source>
</evidence>
<dbReference type="Gene3D" id="1.25.40.20">
    <property type="entry name" value="Ankyrin repeat-containing domain"/>
    <property type="match status" value="4"/>
</dbReference>
<dbReference type="InterPro" id="IPR036770">
    <property type="entry name" value="Ankyrin_rpt-contain_sf"/>
</dbReference>
<dbReference type="SUPFAM" id="SSF48403">
    <property type="entry name" value="Ankyrin repeat"/>
    <property type="match status" value="3"/>
</dbReference>
<evidence type="ECO:0000256" key="1">
    <source>
        <dbReference type="PROSITE-ProRule" id="PRU00023"/>
    </source>
</evidence>
<dbReference type="InterPro" id="IPR013083">
    <property type="entry name" value="Znf_RING/FYVE/PHD"/>
</dbReference>
<dbReference type="InterPro" id="IPR001841">
    <property type="entry name" value="Znf_RING"/>
</dbReference>
<keyword evidence="1" id="KW-0040">ANK repeat</keyword>
<dbReference type="InterPro" id="IPR002110">
    <property type="entry name" value="Ankyrin_rpt"/>
</dbReference>
<dbReference type="PROSITE" id="PS50088">
    <property type="entry name" value="ANK_REPEAT"/>
    <property type="match status" value="3"/>
</dbReference>
<evidence type="ECO:0000313" key="5">
    <source>
        <dbReference type="Proteomes" id="UP000315496"/>
    </source>
</evidence>
<dbReference type="Pfam" id="PF00023">
    <property type="entry name" value="Ank"/>
    <property type="match status" value="3"/>
</dbReference>
<dbReference type="PROSITE" id="PS50089">
    <property type="entry name" value="ZF_RING_2"/>
    <property type="match status" value="1"/>
</dbReference>
<comment type="caution">
    <text evidence="4">The sequence shown here is derived from an EMBL/GenBank/DDBJ whole genome shotgun (WGS) entry which is preliminary data.</text>
</comment>